<dbReference type="AlphaFoldDB" id="A0A915KA61"/>
<dbReference type="WBParaSite" id="nRc.2.0.1.t34803-RA">
    <property type="protein sequence ID" value="nRc.2.0.1.t34803-RA"/>
    <property type="gene ID" value="nRc.2.0.1.g34803"/>
</dbReference>
<keyword evidence="1" id="KW-1185">Reference proteome</keyword>
<accession>A0A915KA61</accession>
<dbReference type="Proteomes" id="UP000887565">
    <property type="component" value="Unplaced"/>
</dbReference>
<reference evidence="2" key="1">
    <citation type="submission" date="2022-11" db="UniProtKB">
        <authorList>
            <consortium name="WormBaseParasite"/>
        </authorList>
    </citation>
    <scope>IDENTIFICATION</scope>
</reference>
<sequence>MNNGYLDFGKKSGCPYDTNSCQNGFNLYGWVKFLSYPSMCSQYGVIVSTDQFNIHILGNGHLAVYVWMENDREWYAETVQPVILNVYYPIVMQYYHNSETKEGSIQLIMQDQLSAIQNCSRLVK</sequence>
<evidence type="ECO:0000313" key="2">
    <source>
        <dbReference type="WBParaSite" id="nRc.2.0.1.t34803-RA"/>
    </source>
</evidence>
<organism evidence="1 2">
    <name type="scientific">Romanomermis culicivorax</name>
    <name type="common">Nematode worm</name>
    <dbReference type="NCBI Taxonomy" id="13658"/>
    <lineage>
        <taxon>Eukaryota</taxon>
        <taxon>Metazoa</taxon>
        <taxon>Ecdysozoa</taxon>
        <taxon>Nematoda</taxon>
        <taxon>Enoplea</taxon>
        <taxon>Dorylaimia</taxon>
        <taxon>Mermithida</taxon>
        <taxon>Mermithoidea</taxon>
        <taxon>Mermithidae</taxon>
        <taxon>Romanomermis</taxon>
    </lineage>
</organism>
<name>A0A915KA61_ROMCU</name>
<evidence type="ECO:0000313" key="1">
    <source>
        <dbReference type="Proteomes" id="UP000887565"/>
    </source>
</evidence>
<protein>
    <submittedName>
        <fullName evidence="2">Uncharacterized protein</fullName>
    </submittedName>
</protein>
<proteinExistence type="predicted"/>